<gene>
    <name evidence="1" type="ORF">NU09_1246</name>
</gene>
<comment type="caution">
    <text evidence="1">The sequence shown here is derived from an EMBL/GenBank/DDBJ whole genome shotgun (WGS) entry which is preliminary data.</text>
</comment>
<evidence type="ECO:0000313" key="2">
    <source>
        <dbReference type="Proteomes" id="UP000289775"/>
    </source>
</evidence>
<evidence type="ECO:0000313" key="1">
    <source>
        <dbReference type="EMBL" id="RYJ43738.1"/>
    </source>
</evidence>
<dbReference type="AlphaFoldDB" id="A0A444WD32"/>
<dbReference type="OrthoDB" id="663842at2"/>
<sequence>MKLLAFFLSFFLLATQDLSSIRQNYISAATSEQEAEELYKSLEDINDTGDNTMVGYKAASLTLKAKYEKGLLNKKSLFTQGAKLLEAVIKRDADNYEVRLLRMSIQENAPKITGYNKDIEEDKKFLIKYYDSQKQDLKEFTKGFVTRSALFTKEEKAAF</sequence>
<reference evidence="1 2" key="1">
    <citation type="submission" date="2014-12" db="EMBL/GenBank/DDBJ databases">
        <title>Genome sequence of Flavobacterium beibuense RSKm HC5.</title>
        <authorList>
            <person name="Kim J.F."/>
            <person name="Song J.Y."/>
            <person name="Kwak M.-J."/>
            <person name="Lee S.-W."/>
        </authorList>
    </citation>
    <scope>NUCLEOTIDE SEQUENCE [LARGE SCALE GENOMIC DNA]</scope>
    <source>
        <strain evidence="1 2">RSKm HC5</strain>
    </source>
</reference>
<protein>
    <submittedName>
        <fullName evidence="1">Uncharacterized protein</fullName>
    </submittedName>
</protein>
<dbReference type="RefSeq" id="WP_129750402.1">
    <property type="nucleotide sequence ID" value="NZ_JUIW01000004.1"/>
</dbReference>
<dbReference type="EMBL" id="JUIW01000004">
    <property type="protein sequence ID" value="RYJ43738.1"/>
    <property type="molecule type" value="Genomic_DNA"/>
</dbReference>
<proteinExistence type="predicted"/>
<name>A0A444WD32_9FLAO</name>
<keyword evidence="2" id="KW-1185">Reference proteome</keyword>
<dbReference type="Proteomes" id="UP000289775">
    <property type="component" value="Unassembled WGS sequence"/>
</dbReference>
<accession>A0A444WD32</accession>
<organism evidence="1 2">
    <name type="scientific">Flavobacterium beibuense</name>
    <dbReference type="NCBI Taxonomy" id="657326"/>
    <lineage>
        <taxon>Bacteria</taxon>
        <taxon>Pseudomonadati</taxon>
        <taxon>Bacteroidota</taxon>
        <taxon>Flavobacteriia</taxon>
        <taxon>Flavobacteriales</taxon>
        <taxon>Flavobacteriaceae</taxon>
        <taxon>Flavobacterium</taxon>
    </lineage>
</organism>